<reference evidence="2" key="1">
    <citation type="submission" date="2019-07" db="EMBL/GenBank/DDBJ databases">
        <authorList>
            <person name="Dittberner H."/>
        </authorList>
    </citation>
    <scope>NUCLEOTIDE SEQUENCE [LARGE SCALE GENOMIC DNA]</scope>
</reference>
<sequence length="158" mass="16780">MAESDDSEFGSVTSSQKSFLNHCPFADPNSVRPTQSSDGEVLETVSDNTEVLGNLISPPVVVTPVISYSSRTSVDSINDDVFRTPPENPSLSSAPDSQTRVRVSELRSPSSPVSASPSLPVVNVRVSEMTNRRSDSVEPLSSPSPVTAVDARVSNQGF</sequence>
<proteinExistence type="predicted"/>
<accession>A0A565C5I8</accession>
<dbReference type="AlphaFoldDB" id="A0A565C5I8"/>
<comment type="caution">
    <text evidence="2">The sequence shown here is derived from an EMBL/GenBank/DDBJ whole genome shotgun (WGS) entry which is preliminary data.</text>
</comment>
<dbReference type="Proteomes" id="UP000489600">
    <property type="component" value="Unassembled WGS sequence"/>
</dbReference>
<feature type="compositionally biased region" description="Polar residues" evidence="1">
    <location>
        <begin position="89"/>
        <end position="98"/>
    </location>
</feature>
<feature type="region of interest" description="Disordered" evidence="1">
    <location>
        <begin position="20"/>
        <end position="43"/>
    </location>
</feature>
<evidence type="ECO:0000313" key="2">
    <source>
        <dbReference type="EMBL" id="VVB08865.1"/>
    </source>
</evidence>
<evidence type="ECO:0000256" key="1">
    <source>
        <dbReference type="SAM" id="MobiDB-lite"/>
    </source>
</evidence>
<organism evidence="2 3">
    <name type="scientific">Arabis nemorensis</name>
    <dbReference type="NCBI Taxonomy" id="586526"/>
    <lineage>
        <taxon>Eukaryota</taxon>
        <taxon>Viridiplantae</taxon>
        <taxon>Streptophyta</taxon>
        <taxon>Embryophyta</taxon>
        <taxon>Tracheophyta</taxon>
        <taxon>Spermatophyta</taxon>
        <taxon>Magnoliopsida</taxon>
        <taxon>eudicotyledons</taxon>
        <taxon>Gunneridae</taxon>
        <taxon>Pentapetalae</taxon>
        <taxon>rosids</taxon>
        <taxon>malvids</taxon>
        <taxon>Brassicales</taxon>
        <taxon>Brassicaceae</taxon>
        <taxon>Arabideae</taxon>
        <taxon>Arabis</taxon>
    </lineage>
</organism>
<gene>
    <name evidence="2" type="ORF">ANE_LOCUS19309</name>
</gene>
<feature type="compositionally biased region" description="Low complexity" evidence="1">
    <location>
        <begin position="106"/>
        <end position="122"/>
    </location>
</feature>
<keyword evidence="3" id="KW-1185">Reference proteome</keyword>
<protein>
    <submittedName>
        <fullName evidence="2">Uncharacterized protein</fullName>
    </submittedName>
</protein>
<name>A0A565C5I8_9BRAS</name>
<dbReference type="EMBL" id="CABITT030000006">
    <property type="protein sequence ID" value="VVB08865.1"/>
    <property type="molecule type" value="Genomic_DNA"/>
</dbReference>
<dbReference type="OrthoDB" id="1106128at2759"/>
<evidence type="ECO:0000313" key="3">
    <source>
        <dbReference type="Proteomes" id="UP000489600"/>
    </source>
</evidence>
<feature type="region of interest" description="Disordered" evidence="1">
    <location>
        <begin position="76"/>
        <end position="158"/>
    </location>
</feature>